<organism evidence="2 3">
    <name type="scientific">Mesorhizobium calcicola</name>
    <dbReference type="NCBI Taxonomy" id="1300310"/>
    <lineage>
        <taxon>Bacteria</taxon>
        <taxon>Pseudomonadati</taxon>
        <taxon>Pseudomonadota</taxon>
        <taxon>Alphaproteobacteria</taxon>
        <taxon>Hyphomicrobiales</taxon>
        <taxon>Phyllobacteriaceae</taxon>
        <taxon>Mesorhizobium</taxon>
    </lineage>
</organism>
<dbReference type="EMBL" id="JBHUGY010000051">
    <property type="protein sequence ID" value="MFD2057079.1"/>
    <property type="molecule type" value="Genomic_DNA"/>
</dbReference>
<evidence type="ECO:0000313" key="2">
    <source>
        <dbReference type="EMBL" id="MFD2057079.1"/>
    </source>
</evidence>
<accession>A0ABW4WKL3</accession>
<reference evidence="3" key="1">
    <citation type="journal article" date="2019" name="Int. J. Syst. Evol. Microbiol.">
        <title>The Global Catalogue of Microorganisms (GCM) 10K type strain sequencing project: providing services to taxonomists for standard genome sequencing and annotation.</title>
        <authorList>
            <consortium name="The Broad Institute Genomics Platform"/>
            <consortium name="The Broad Institute Genome Sequencing Center for Infectious Disease"/>
            <person name="Wu L."/>
            <person name="Ma J."/>
        </authorList>
    </citation>
    <scope>NUCLEOTIDE SEQUENCE [LARGE SCALE GENOMIC DNA]</scope>
    <source>
        <strain evidence="3">CGMCC 1.16226</strain>
    </source>
</reference>
<evidence type="ECO:0000256" key="1">
    <source>
        <dbReference type="SAM" id="MobiDB-lite"/>
    </source>
</evidence>
<sequence length="104" mass="11814">MNGNPRILNEPGDGPLGLTRDQAALGEKIPPRRVSRERRNDSLHQLILVRAGQIEDGFHLDAIGREESNWGFFFLSRHSEATDCGWNKSSLVQRQYETEKGRGR</sequence>
<gene>
    <name evidence="2" type="ORF">ACFSQT_29570</name>
</gene>
<name>A0ABW4WKL3_9HYPH</name>
<evidence type="ECO:0000313" key="3">
    <source>
        <dbReference type="Proteomes" id="UP001597349"/>
    </source>
</evidence>
<proteinExistence type="predicted"/>
<dbReference type="Proteomes" id="UP001597349">
    <property type="component" value="Unassembled WGS sequence"/>
</dbReference>
<protein>
    <submittedName>
        <fullName evidence="2">Uncharacterized protein</fullName>
    </submittedName>
</protein>
<feature type="region of interest" description="Disordered" evidence="1">
    <location>
        <begin position="1"/>
        <end position="38"/>
    </location>
</feature>
<comment type="caution">
    <text evidence="2">The sequence shown here is derived from an EMBL/GenBank/DDBJ whole genome shotgun (WGS) entry which is preliminary data.</text>
</comment>
<keyword evidence="3" id="KW-1185">Reference proteome</keyword>
<dbReference type="RefSeq" id="WP_379024779.1">
    <property type="nucleotide sequence ID" value="NZ_JBHUGY010000051.1"/>
</dbReference>